<feature type="chain" id="PRO_5047515200" description="Ig-like domain-containing protein" evidence="2">
    <location>
        <begin position="18"/>
        <end position="277"/>
    </location>
</feature>
<dbReference type="EMBL" id="ADNS01000031">
    <property type="protein sequence ID" value="EFG80194.1"/>
    <property type="molecule type" value="Genomic_DNA"/>
</dbReference>
<comment type="caution">
    <text evidence="3">The sequence shown here is derived from an EMBL/GenBank/DDBJ whole genome shotgun (WGS) entry which is preliminary data.</text>
</comment>
<evidence type="ECO:0008006" key="5">
    <source>
        <dbReference type="Google" id="ProtNLM"/>
    </source>
</evidence>
<sequence length="277" mass="30858">MKKYLFPIVLAIPLALAACGQSEPTPEELFTNEAEQGFAPQETVEAPAELIEVAEGDTINFTCYVERPCDSDLTLESVTMSDECVQLVDDYGMGAELYQGETYLQIEGIYELHSYAGGWSMLDDPQIVNADGFTESVGMAINCHEQGEYQMWLDTLDVGQKAKHFGVWVVPEGATHALLGDAKIELPETDDKSEIILPDVWGDMPENTRANVPRDQAQESSYEDPAFDESEYEDSAPAYLTRSPEESQQQAEGQQWWSDCMATNTAEYCRATDPYQQ</sequence>
<evidence type="ECO:0000256" key="2">
    <source>
        <dbReference type="SAM" id="SignalP"/>
    </source>
</evidence>
<keyword evidence="4" id="KW-1185">Reference proteome</keyword>
<organism evidence="3 4">
    <name type="scientific">Corynebacterium ammoniagenes DSM 20306</name>
    <dbReference type="NCBI Taxonomy" id="649754"/>
    <lineage>
        <taxon>Bacteria</taxon>
        <taxon>Bacillati</taxon>
        <taxon>Actinomycetota</taxon>
        <taxon>Actinomycetes</taxon>
        <taxon>Mycobacteriales</taxon>
        <taxon>Corynebacteriaceae</taxon>
        <taxon>Corynebacterium</taxon>
    </lineage>
</organism>
<reference evidence="3 4" key="1">
    <citation type="submission" date="2010-04" db="EMBL/GenBank/DDBJ databases">
        <authorList>
            <person name="Weinstock G."/>
            <person name="Sodergren E."/>
            <person name="Clifton S."/>
            <person name="Fulton L."/>
            <person name="Fulton B."/>
            <person name="Courtney L."/>
            <person name="Fronick C."/>
            <person name="Harrison M."/>
            <person name="Strong C."/>
            <person name="Farmer C."/>
            <person name="Delahaunty K."/>
            <person name="Markovic C."/>
            <person name="Hall O."/>
            <person name="Minx P."/>
            <person name="Tomlinson C."/>
            <person name="Mitreva M."/>
            <person name="Hou S."/>
            <person name="Wollam A."/>
            <person name="Pepin K.H."/>
            <person name="Johnson M."/>
            <person name="Bhonagiri V."/>
            <person name="Zhang X."/>
            <person name="Suruliraj S."/>
            <person name="Warren W."/>
            <person name="Chinwalla A."/>
            <person name="Mardis E.R."/>
            <person name="Wilson R.K."/>
        </authorList>
    </citation>
    <scope>NUCLEOTIDE SEQUENCE [LARGE SCALE GENOMIC DNA]</scope>
    <source>
        <strain evidence="3 4">DSM 20306</strain>
    </source>
</reference>
<dbReference type="Proteomes" id="UP000006015">
    <property type="component" value="Unassembled WGS sequence"/>
</dbReference>
<feature type="signal peptide" evidence="2">
    <location>
        <begin position="1"/>
        <end position="17"/>
    </location>
</feature>
<feature type="region of interest" description="Disordered" evidence="1">
    <location>
        <begin position="202"/>
        <end position="255"/>
    </location>
</feature>
<feature type="compositionally biased region" description="Acidic residues" evidence="1">
    <location>
        <begin position="221"/>
        <end position="234"/>
    </location>
</feature>
<evidence type="ECO:0000313" key="3">
    <source>
        <dbReference type="EMBL" id="EFG80194.1"/>
    </source>
</evidence>
<evidence type="ECO:0000256" key="1">
    <source>
        <dbReference type="SAM" id="MobiDB-lite"/>
    </source>
</evidence>
<name>A0ABP2IFQ8_CORAM</name>
<evidence type="ECO:0000313" key="4">
    <source>
        <dbReference type="Proteomes" id="UP000006015"/>
    </source>
</evidence>
<keyword evidence="2" id="KW-0732">Signal</keyword>
<gene>
    <name evidence="3" type="ORF">HMPREF0281_02285</name>
</gene>
<dbReference type="PROSITE" id="PS51257">
    <property type="entry name" value="PROKAR_LIPOPROTEIN"/>
    <property type="match status" value="1"/>
</dbReference>
<dbReference type="RefSeq" id="WP_003849118.1">
    <property type="nucleotide sequence ID" value="NZ_CP009244.1"/>
</dbReference>
<feature type="compositionally biased region" description="Polar residues" evidence="1">
    <location>
        <begin position="246"/>
        <end position="255"/>
    </location>
</feature>
<accession>A0ABP2IFQ8</accession>
<proteinExistence type="predicted"/>
<protein>
    <recommendedName>
        <fullName evidence="5">Ig-like domain-containing protein</fullName>
    </recommendedName>
</protein>